<dbReference type="GeneID" id="136809594"/>
<organism evidence="3 4">
    <name type="scientific">Clytia hemisphaerica</name>
    <dbReference type="NCBI Taxonomy" id="252671"/>
    <lineage>
        <taxon>Eukaryota</taxon>
        <taxon>Metazoa</taxon>
        <taxon>Cnidaria</taxon>
        <taxon>Hydrozoa</taxon>
        <taxon>Hydroidolina</taxon>
        <taxon>Leptothecata</taxon>
        <taxon>Obeliida</taxon>
        <taxon>Clytiidae</taxon>
        <taxon>Clytia</taxon>
    </lineage>
</organism>
<feature type="chain" id="PRO_5029646138" description="SCP domain-containing protein" evidence="1">
    <location>
        <begin position="17"/>
        <end position="236"/>
    </location>
</feature>
<dbReference type="InterPro" id="IPR014044">
    <property type="entry name" value="CAP_dom"/>
</dbReference>
<evidence type="ECO:0000259" key="2">
    <source>
        <dbReference type="Pfam" id="PF00188"/>
    </source>
</evidence>
<dbReference type="Gene3D" id="3.40.33.10">
    <property type="entry name" value="CAP"/>
    <property type="match status" value="1"/>
</dbReference>
<dbReference type="Proteomes" id="UP000594262">
    <property type="component" value="Unplaced"/>
</dbReference>
<dbReference type="Pfam" id="PF00188">
    <property type="entry name" value="CAP"/>
    <property type="match status" value="1"/>
</dbReference>
<dbReference type="AlphaFoldDB" id="A0A7M5VF79"/>
<keyword evidence="1" id="KW-0732">Signal</keyword>
<dbReference type="EnsemblMetazoa" id="CLYHEMT010287.1">
    <property type="protein sequence ID" value="CLYHEMP010287.1"/>
    <property type="gene ID" value="CLYHEMG010287"/>
</dbReference>
<accession>A0A7M5VF79</accession>
<name>A0A7M5VF79_9CNID</name>
<keyword evidence="4" id="KW-1185">Reference proteome</keyword>
<feature type="signal peptide" evidence="1">
    <location>
        <begin position="1"/>
        <end position="16"/>
    </location>
</feature>
<dbReference type="InterPro" id="IPR035940">
    <property type="entry name" value="CAP_sf"/>
</dbReference>
<dbReference type="OrthoDB" id="43654at2759"/>
<protein>
    <recommendedName>
        <fullName evidence="2">SCP domain-containing protein</fullName>
    </recommendedName>
</protein>
<evidence type="ECO:0000313" key="4">
    <source>
        <dbReference type="Proteomes" id="UP000594262"/>
    </source>
</evidence>
<evidence type="ECO:0000313" key="3">
    <source>
        <dbReference type="EnsemblMetazoa" id="CLYHEMP010287.1"/>
    </source>
</evidence>
<feature type="domain" description="SCP" evidence="2">
    <location>
        <begin position="40"/>
        <end position="157"/>
    </location>
</feature>
<sequence length="236" mass="27296">MLLEALFITTIVSAQGGVFVRKEADLWVYRGYGPACSEGINKIRAAFGDENLTWDDELSLEAENWALTQAINSPNDDSKHADTKNGENTFQAWYSTVEQFIDAITCDYPLWAWYQERDPKKPSKGLINQLVGERVKKFGMGMVVNTAKKVVYFVGHFDYNMPIDRKIWDDYLSKKEKWVIPSRDRLKSKKGSLTPSCRDYKRNIIPCKSSFRRTQYHQDEERHVVVIEPKSFPIVL</sequence>
<proteinExistence type="predicted"/>
<evidence type="ECO:0000256" key="1">
    <source>
        <dbReference type="SAM" id="SignalP"/>
    </source>
</evidence>
<reference evidence="3" key="1">
    <citation type="submission" date="2021-01" db="UniProtKB">
        <authorList>
            <consortium name="EnsemblMetazoa"/>
        </authorList>
    </citation>
    <scope>IDENTIFICATION</scope>
</reference>
<dbReference type="RefSeq" id="XP_066922233.1">
    <property type="nucleotide sequence ID" value="XM_067066132.1"/>
</dbReference>
<dbReference type="SUPFAM" id="SSF55797">
    <property type="entry name" value="PR-1-like"/>
    <property type="match status" value="1"/>
</dbReference>